<protein>
    <recommendedName>
        <fullName evidence="4">Flagellin C-terminal domain-containing protein</fullName>
    </recommendedName>
</protein>
<comment type="subcellular location">
    <subcellularLocation>
        <location evidence="1">Bacterial flagellum</location>
    </subcellularLocation>
</comment>
<dbReference type="RefSeq" id="WP_139939986.1">
    <property type="nucleotide sequence ID" value="NZ_JBHSYP010000003.1"/>
</dbReference>
<evidence type="ECO:0000256" key="1">
    <source>
        <dbReference type="ARBA" id="ARBA00004365"/>
    </source>
</evidence>
<evidence type="ECO:0000256" key="3">
    <source>
        <dbReference type="ARBA" id="ARBA00023143"/>
    </source>
</evidence>
<dbReference type="InterPro" id="IPR001492">
    <property type="entry name" value="Flagellin"/>
</dbReference>
<dbReference type="Proteomes" id="UP000319148">
    <property type="component" value="Unassembled WGS sequence"/>
</dbReference>
<keyword evidence="6" id="KW-1185">Reference proteome</keyword>
<organism evidence="5 6">
    <name type="scientific">Emcibacter nanhaiensis</name>
    <dbReference type="NCBI Taxonomy" id="1505037"/>
    <lineage>
        <taxon>Bacteria</taxon>
        <taxon>Pseudomonadati</taxon>
        <taxon>Pseudomonadota</taxon>
        <taxon>Alphaproteobacteria</taxon>
        <taxon>Emcibacterales</taxon>
        <taxon>Emcibacteraceae</taxon>
        <taxon>Emcibacter</taxon>
    </lineage>
</organism>
<dbReference type="AlphaFoldDB" id="A0A501PPK3"/>
<dbReference type="GO" id="GO:0005198">
    <property type="term" value="F:structural molecule activity"/>
    <property type="evidence" value="ECO:0007669"/>
    <property type="project" value="InterPro"/>
</dbReference>
<reference evidence="6" key="1">
    <citation type="submission" date="2019-06" db="EMBL/GenBank/DDBJ databases">
        <title>The complete genome of Emcibacter congregatus ZYLT.</title>
        <authorList>
            <person name="Zhao Z."/>
        </authorList>
    </citation>
    <scope>NUCLEOTIDE SEQUENCE [LARGE SCALE GENOMIC DNA]</scope>
    <source>
        <strain evidence="6">MCCC 1A06723</strain>
    </source>
</reference>
<gene>
    <name evidence="5" type="ORF">FIV46_07455</name>
</gene>
<evidence type="ECO:0000256" key="2">
    <source>
        <dbReference type="ARBA" id="ARBA00005709"/>
    </source>
</evidence>
<accession>A0A501PPK3</accession>
<proteinExistence type="inferred from homology"/>
<dbReference type="Gene3D" id="1.20.1330.10">
    <property type="entry name" value="f41 fragment of flagellin, N-terminal domain"/>
    <property type="match status" value="1"/>
</dbReference>
<dbReference type="EMBL" id="VFIY01000005">
    <property type="protein sequence ID" value="TPD62027.1"/>
    <property type="molecule type" value="Genomic_DNA"/>
</dbReference>
<evidence type="ECO:0000313" key="5">
    <source>
        <dbReference type="EMBL" id="TPD62027.1"/>
    </source>
</evidence>
<sequence length="307" mass="33094">MTRVSSFGHQQVMLSGLLNNQEKVFTGQLTINTGKKELEYKGFATELNTLLGAKNALTRTQSFIGSAEYVQRQLDTNDVQLNALVDNANNVREAVLNAIAMDETFALGETLREAFSSMVSALNTNIGGVHIFSGARTDVPPVNSSDLADLVAAASAADMFENDSRIPTAKIGQNTDVQYGILAEDVAGDIFAALKNLADFDAGGFGPIDGPLTTVQRTFLEGELSTLDNAIDTLQLFVARNGNRQASVEEMISQHADEEAFLETFISDIEDADLAEAITNLENDQVALQASYEITSQLSQLSLLNFI</sequence>
<comment type="similarity">
    <text evidence="2">Belongs to the bacterial flagellin family.</text>
</comment>
<dbReference type="Pfam" id="PF00700">
    <property type="entry name" value="Flagellin_C"/>
    <property type="match status" value="1"/>
</dbReference>
<dbReference type="OrthoDB" id="8477979at2"/>
<dbReference type="InterPro" id="IPR046358">
    <property type="entry name" value="Flagellin_C"/>
</dbReference>
<keyword evidence="3" id="KW-0975">Bacterial flagellum</keyword>
<name>A0A501PPK3_9PROT</name>
<evidence type="ECO:0000313" key="6">
    <source>
        <dbReference type="Proteomes" id="UP000319148"/>
    </source>
</evidence>
<evidence type="ECO:0000259" key="4">
    <source>
        <dbReference type="Pfam" id="PF00700"/>
    </source>
</evidence>
<feature type="domain" description="Flagellin C-terminal" evidence="4">
    <location>
        <begin position="225"/>
        <end position="307"/>
    </location>
</feature>
<dbReference type="SUPFAM" id="SSF64518">
    <property type="entry name" value="Phase 1 flagellin"/>
    <property type="match status" value="1"/>
</dbReference>
<comment type="caution">
    <text evidence="5">The sequence shown here is derived from an EMBL/GenBank/DDBJ whole genome shotgun (WGS) entry which is preliminary data.</text>
</comment>
<dbReference type="GO" id="GO:0009288">
    <property type="term" value="C:bacterial-type flagellum"/>
    <property type="evidence" value="ECO:0007669"/>
    <property type="project" value="UniProtKB-SubCell"/>
</dbReference>
<dbReference type="PANTHER" id="PTHR42792">
    <property type="entry name" value="FLAGELLIN"/>
    <property type="match status" value="1"/>
</dbReference>
<dbReference type="PANTHER" id="PTHR42792:SF1">
    <property type="entry name" value="FLAGELLAR HOOK-ASSOCIATED PROTEIN 3"/>
    <property type="match status" value="1"/>
</dbReference>